<evidence type="ECO:0000259" key="7">
    <source>
        <dbReference type="PROSITE" id="PS51233"/>
    </source>
</evidence>
<feature type="domain" description="VWFD" evidence="7">
    <location>
        <begin position="4737"/>
        <end position="4914"/>
    </location>
</feature>
<dbReference type="CDD" id="cd19941">
    <property type="entry name" value="TIL"/>
    <property type="match status" value="12"/>
</dbReference>
<dbReference type="PANTHER" id="PTHR11339:SF373">
    <property type="entry name" value="VWFD DOMAIN-CONTAINING PROTEIN"/>
    <property type="match status" value="1"/>
</dbReference>
<keyword evidence="5" id="KW-0325">Glycoprotein</keyword>
<evidence type="ECO:0000256" key="5">
    <source>
        <dbReference type="ARBA" id="ARBA00023180"/>
    </source>
</evidence>
<dbReference type="InterPro" id="IPR036084">
    <property type="entry name" value="Ser_inhib-like_sf"/>
</dbReference>
<evidence type="ECO:0000313" key="8">
    <source>
        <dbReference type="EMBL" id="KAJ1132105.1"/>
    </source>
</evidence>
<dbReference type="InterPro" id="IPR025615">
    <property type="entry name" value="TILa_dom"/>
</dbReference>
<feature type="region of interest" description="Disordered" evidence="6">
    <location>
        <begin position="5434"/>
        <end position="5478"/>
    </location>
</feature>
<keyword evidence="9" id="KW-1185">Reference proteome</keyword>
<dbReference type="FunFam" id="2.10.25.10:FF:000153">
    <property type="entry name" value="MUC5B isoform 1"/>
    <property type="match status" value="1"/>
</dbReference>
<feature type="domain" description="VWFD" evidence="7">
    <location>
        <begin position="1451"/>
        <end position="1633"/>
    </location>
</feature>
<dbReference type="InterPro" id="IPR001007">
    <property type="entry name" value="VWF_dom"/>
</dbReference>
<dbReference type="Pfam" id="PF08742">
    <property type="entry name" value="C8"/>
    <property type="match status" value="16"/>
</dbReference>
<dbReference type="InterPro" id="IPR002919">
    <property type="entry name" value="TIL_dom"/>
</dbReference>
<comment type="subcellular location">
    <subcellularLocation>
        <location evidence="1">Secreted</location>
    </subcellularLocation>
</comment>
<dbReference type="PANTHER" id="PTHR11339">
    <property type="entry name" value="EXTRACELLULAR MATRIX GLYCOPROTEIN RELATED"/>
    <property type="match status" value="1"/>
</dbReference>
<feature type="domain" description="VWFD" evidence="7">
    <location>
        <begin position="1"/>
        <end position="88"/>
    </location>
</feature>
<accession>A0AAV7PVQ3</accession>
<protein>
    <recommendedName>
        <fullName evidence="7">VWFD domain-containing protein</fullName>
    </recommendedName>
</protein>
<feature type="domain" description="VWFD" evidence="7">
    <location>
        <begin position="1838"/>
        <end position="2017"/>
    </location>
</feature>
<sequence>MLGSLVNVTATKSIISVNTAHMVHIQYNGVNTVTVKVGPQYKNQLRGMCGNYNGNPKDDKAKPDGILARNDAEFGNSWKSDISSAACVDDTGVISPNDTCTNLGAIEGLCRIITRPSGPFDECQWYEDAEPFVASCVYDLCYYGTNKGMLCTAVQAYEEICNLHSLVIPDWRSELQCDDNCPENTHYELFGTGCPTTCSNLHQSATCTAESVDGCFCDEGFALHSGLCVPESHCGCTMDGVYYNQGDEVILTDTCSQKCTCIAQQMVCEAHTCAALEECKVMNGIRKCYPSESGICWASGDPHYRTFDGVTFDYQGTCKYTLSKSTAHTGSLIDFSVIVQNEHRSSPVVAWTRRVEVNVYGEEISIASGEYGRIQINGSEYILPISSQSGKIQVYYSGSSAVVQTEFGLAVSFDWRHHVAVQVPAAYSGSLAGLCGNFNGNKSDDFRIPAGSLVGSAISFGNSWKEVEEDTAFICIDTDNPPVCGEDMVSEFSNQNHCGIIKDPTGPFNNSINADTEVYFKNCVYDLCGTDGDKQTLCEIIKSYVHHCQSRGNAIRPWRSIIGCEITCPSNQKYELCGPSCPATCAGASTVCRSQCKEGCQCESGFVLSGTDCVPQSQCGCTENGKYYRVGDTFWKKDNCQTLCRCDGSSRTVQCSLSSCATGETCTTVKGVYGCHVLPDGICRASGDPHYTSFDGRRFDFQGTCKYVLSEVQGSNGSLPSFRVEVKNEKWQGLQVAVTKEVFVSVYQTQIRLQSGTYGTVEMNGISRTLPVNINNGKVVIFKSGAYTVLRTDFGLTVNYDMVYSVFVTLPARFQGQTSGLCGNFNGVVSDDFTTRSGSVVSNAFTFGSSWVSEGSTGCDHGCSGDCPVCTADKIMASKRACWIIQDPRGPFSSCHSKIDPAHYYSDCVYDHCLTERNSTVLCHAIQTYTATCQASNVTISSWRNSSFCAMACPGNSHYERCNQRCQDSCIGSSLLHLCDATCSEGCVCNDGYRRSGDTCIRAEQCGCEHEGMYYNVGDFIWLSGCSKRCSCDSTGNFRCINGSCAQGQECAVKNGKLGCQSPWAICTVTGDPHYHTFDGTVANFMGTCAYEISQGSRSSSGFYYRVVAENRRYQNPRVSFVYRVTVWLNSTDGNAKLVFEQGKVPMINGVPARLPATLGSLATITSAKSAISVDTALGVRIRYNGVNTLTVQVAPQYKGQVRGMCGNYNGNPKDDKMKPDGTLARNDAEFGNSWKADLSSVGCVDDTAVISPNDTCTNMGAIEGLCKILSRPSGPFDECQWYEDAEPFVASCVYDLCYYGTNKGMLCTAVQAYEEICNLHSLVIPDWRSELQCDDTCPENSHYELFGTGCPTTCSNLHQSAPCTAVSVDGCFCDEGFALHSGLCVPESQCGCTMDGVYYNLGDEVFLTDTCSQKCTCIAQQMVCEAHTCAALDECKVMNGIRKCYPADIGICWASGDPHYRTFDGVTFDYQGTCKYTLSMYSSQNGTLVDFSVMVQNEHRSSPVVAWTRSVEVNVYGEQISIASGEYGSIQINGSEYILPISSQSGKIQVYYSGSSAVVQTDFGLVVSYDWRHHVAVRVPATYSGSLAGLCGNFNGNMNDDFRVPDGSLVGSAVTFGNSWKEDDEDSAFICIDTDNPPMCGEDMVSQFSNQNHCGIMKDPAGPFNSSINADTEVYFKNCVYDLCGTDEDKQTLCENVKNYAHHCQSRGNAIRPWRSLIGCDITCPTNQKYELCGPSCPATCAGASTFCRGQCKEGCQCESGFVLSGTDCVPQSQCGCTENGKYYRAGDTFWKKDNCQTLCRCDGTTRSVQCLRSSCATGETCTTVKGVYGCHVLPDGICRASGDPHYTSFDGRRFDFQGTCKYVLSEVQGSNGSLPFFRVEVKNEQWQGLRVAVTKEVFVSVYQTQIRLQSGRRSTIEINGIIQTLPVKINSGRIVIFKSGAYTVLRTDFGLTVNYDMVYSVFVTLPARFQGQTSGLCGNFNGVVSDDFTTRSGSVVTNSFTFGSSWVSEGSTGCGHGCSGDCPVCSADKIMASKRACWIIQDPRGPFSSCHSKINPAHYYSDCVYDHCLTEGNSTVLCHAIQTYTATCQAANVTIGSWRNSSICGFYYRVVAENRRYQNPRVSFVYRVTIWLNSTDGNIKLVFEQGKVPLINGVKTILPAMLGPHVNITAAKSAISVDTSFGVRIRYNGVNTVTVQVGPQYKNQVRGMCGNYNGNPKDDKAKPDGTLARSDAEFGNSWKADINSAGCMDDTGVISPNDTCTNLGAIEGLCWIITRPSSPFDECQWYEDAEPFVTSCVYDLCYYGTNKGMLCMAVQAYEEICNLHSLVIPDWRSELQCDENCLENSHYELFGTGCPTTCSNLHQSAPCTAESVDGCFCDEGFALHSGFCVPESQCGCTMDGVYYNLGDEVFLTDTCSQKCTCIAQQMVCEAHTCATLEECKVMNGIRKCYPTDIGICWASGDPHYRTFDGVAFDYQGVCKYTLSKSNSQTGSLIDFSVMVQNEHRSSPVVAWTRTVEVNVYGEQISIESGEYGRVQINGSQHILPISSQSGKIQVYYSGSSAVLQTDFGLVVSYDWRHHVSVQVPAAYSGSLSGLCGNFNGNRSDDFRVPDGSLVGSAVTFGNSWKEEDKDSAFICIDTDNPPVCDEDMVSQFSNQNHCGIMNDPTGPFNSSINADTEVHFKNCVYDLCGTDGDQQTLCENVKNYAHHCQSRGNAIRPWRTLIGCDITCPSNQKYELCGPSCPGTCAGAPTVCRSQCKEGCQCESGFVLSGTDCVPQSQCGCTENGKYYRVGDIFWKKDNCQTLCRCDGPTRTVQCSLSSCATGETCTTIKGVYGCHVLPDGICRGSGDPHYTSFDGRRFDFQGTCKYVLSEVQGSNGSLPFFRVEVKNEQWQGLRVAVTKEVFVSVYQTQIHFQSGKHGTVEMNGIIQTLPVNINSGRIVIFKSGAYTVLKTDFGLTVNYDMVYSVFVTLPARFQGQTGGLCGNFNGMVSDDFTTRSGSVVTNSFTFGVSWASEGSTGCDHGCSGDCPVCSADKIMSSKRACWIIQDPRGPFSSCHSKINPAHYYSDCVYDHCLTEGNSTVLCHAIRTYTATCQAANVTIGSWRNSSFCGFYYRVVAENRRYQNPRVSFVYRVTIWLNSTDGNIKLVFEQGNVPLINGVKTILPAMLGPHVNITAAKSAISVDTAFGVRIRYNGVNTVTVQVGPQYKNQVRGMCGNYNGNPKDDKAKPDGTLARSDAEFGNSWKADIHSAGCMDDTGVISPNDTCTNLGAIEGLCRIITRPSGPFDECQWYEDAEPFVTSCVYDLCYYGTNKGMLCMAVQAYEEICNLHSLVIPDWRSELQCEENCPENSHYELFGTGCPTTCSNLHQNGPCTAESVDGCFCDEGFALHSGFCVPESQCGCTMDGVYYNLGDEVFLTDTCSQKCTCIAQQMVCEAHTCATLEECKVMNGMRKCYPTDIGICWASGDPHYRTFDGVAFDYQGVCKYTLSKSNSQTSSLIDFSVMVQNEHRSSPVVAWTRTVEVNVYGEQISIESGEYGRVQINGSQHILPISSQSGKIQVYYSGSSAVLQTDFGLVVSYDWRHHVSVQVPAAYSGSLSGLCGNFNGNKSDDFRVPDGSLVGSAVTFGNSWKEDDEDSAFICIDTDNPPMCGEDMVSQFSNQNHCGIMKDPAGPFNSSINADTEVHFKNCVYDLCGTDGDQQTLCENVKNYAHHCQSRGNAIRPWRTLIGCDITCPSNQKYELCGPSCPATCAGAPTVCRSQCKEGCQCESGVEVKNEQWQGLRVAVTKEVFVSVYQTQICFQSGKHGTVEINGIIQTLPVNINSGRIVIFKSGAYTVLRTDFGLTVNYDMVYSVFVTLPARFQGQTSGLCGNFNGVVSDDFTTRSGSVVTNSFTFGVSWASEGSTGCDHGCSGDCPVCSADKIMASKRACWIIQDPRGPFSSCHSKIDPAHYYSDCVYDHCLTEGNSTVLCHAIRTYTATCQAANVTIGSWRNSSFCGFYYRVVAENRRYQNPRVSFVYRVTIWLNSTDGNIKLVFEQGNVPLINGVKTRFPAMLGPHVNITAAKSAISVDTAFGVRIRYNGVNTVTVQVGPQYKNQVRGMCGNYNGNPKDDKAKPDGTLARNDAEFGNSWKADIHSAGCMDDTGVIIPNDTCTNLGAIEGLCRIITRPSGPFDECQWYEDAEPFVASCVYDLCYYGTNKGMLCTAVQSYEEICNLHSLVIPDWRSELQCDDNCPENSHYELFGTGCPTTCKNLHQSTPCTAENVDGCFCDEGFALHFGLCVPESQCGCTMDGVYYNLGDEVFLTDTCSQKCTCIAQQMVCEAHTCVTLEECKVMNGIRKCYPVDSGICWASGDLHYRTFDRVAFDYQGTCRYTLSKSSSQTGSLNEFSIMVQNEHRSSPVVACTRRVELNVYGEQISIASGKYGLVEMNGSACNLPISSQSGKIQVYYSGSSAVIQTDFGLVVSFDWMHHVAVQVPTAYSGSLSGLCGNFNGNKSDDFRVPDGSLVESVVTFGNSWKEDGEESPFNCVDTDNPPVCGEDMVSQFSNQNHCGIMKDPTGPFNNSLNADTEVYFKNCIYDMCGTDGDHQTLCEIVKMYARHCQSHGIAIRPWRNILGCEMNCSSNQQYELFGPSYPATCANTTVPATYLTPYLEACQCKTGFVLSGMECVAQNQCGCTDNGRYYHAGETFWKKDNCQTFCRCDGMTGVVQCSASPCTNGKICTTIKGIYGCHTPPDGICQATKNLHYTTFDGKRFDFHGTCKYILSEYSGAIGDLPFFRVELRNTQRQVLQAAVTTGVFVTLNQMQIHLQGGRRSTVKINGIAQILPVNLGSVVIFRSGAYTVLRTSFGLTVNYDMAYSVFVTLSPQYRGQTSGLCGNFNSKTNDDFTTQSGSLVSSAFTFGKSWMSEGSTGCDHGCSGDCPVCSTDKIMSSKRACWIIQDPGGPFSSCHSKIDPAHYYSDCVYDHCLAEGDSTVLCHAIRAYVAVCQASNVTIASWRNGSFCGLQCPANSHYELCGPQCHDTCNATSLLPLCGATCSEGCVCDAGYMRSGDTCVRAEQCGCQHEGMYYNVGDLVWLSNCTQRCRCDSPGIFRCQSSSCPQGQQCAIKNEKLGCQPDWALCMVSGDTHYYTYDGAIASVPGTCAYEMSKTPNIVSGFSFHVVAYHMHGGDSEVSFVYLVEIWLESTEARAHIILEEGMPVLIEEDAVTLPAQLGSLGSISMVGQMITVDTAFSVRIQYGASTLIVRVGPEYQNQLQGLCGNYNQDQSDDKLMPSGIIAQSDAEFGNSWKANIHVQGCQDDDGVDEPCPDLAAMESQCNIIANPWGPFAECHWHTDPKAHYLSCVYDLCTYGSTKEMLCTASYSYEVICSAHSVTVPDWKTEAQCPVTATTTAITTVTTPEITSQTTATSNINSEATSMATPTTTVTIDATSVTTTSAAPTTEAASVTASTTTTTSEAASVTTPRSPSPTKPASVTSPPPLLLNLPLSLPQPSPPLLKHRLCQLQGQPPLLMGRL</sequence>
<dbReference type="GO" id="GO:0005615">
    <property type="term" value="C:extracellular space"/>
    <property type="evidence" value="ECO:0007669"/>
    <property type="project" value="TreeGrafter"/>
</dbReference>
<feature type="domain" description="VWFD" evidence="7">
    <location>
        <begin position="681"/>
        <end position="860"/>
    </location>
</feature>
<evidence type="ECO:0000256" key="6">
    <source>
        <dbReference type="SAM" id="MobiDB-lite"/>
    </source>
</evidence>
<dbReference type="GO" id="GO:0031012">
    <property type="term" value="C:extracellular matrix"/>
    <property type="evidence" value="ECO:0007669"/>
    <property type="project" value="TreeGrafter"/>
</dbReference>
<feature type="compositionally biased region" description="Low complexity" evidence="6">
    <location>
        <begin position="5434"/>
        <end position="5462"/>
    </location>
</feature>
<dbReference type="SMART" id="SM00832">
    <property type="entry name" value="C8"/>
    <property type="match status" value="16"/>
</dbReference>
<feature type="domain" description="VWFD" evidence="7">
    <location>
        <begin position="4348"/>
        <end position="4526"/>
    </location>
</feature>
<evidence type="ECO:0000256" key="4">
    <source>
        <dbReference type="ARBA" id="ARBA00023157"/>
    </source>
</evidence>
<keyword evidence="4" id="KW-1015">Disulfide bond</keyword>
<feature type="domain" description="VWFD" evidence="7">
    <location>
        <begin position="3960"/>
        <end position="4142"/>
    </location>
</feature>
<evidence type="ECO:0000256" key="2">
    <source>
        <dbReference type="ARBA" id="ARBA00022525"/>
    </source>
</evidence>
<dbReference type="InterPro" id="IPR050780">
    <property type="entry name" value="Mucin_vWF_Thrombospondin_sf"/>
</dbReference>
<proteinExistence type="predicted"/>
<dbReference type="EMBL" id="JANPWB010000011">
    <property type="protein sequence ID" value="KAJ1132105.1"/>
    <property type="molecule type" value="Genomic_DNA"/>
</dbReference>
<dbReference type="Gene3D" id="2.10.25.10">
    <property type="entry name" value="Laminin"/>
    <property type="match status" value="12"/>
</dbReference>
<feature type="domain" description="VWFD" evidence="7">
    <location>
        <begin position="3073"/>
        <end position="3255"/>
    </location>
</feature>
<organism evidence="8 9">
    <name type="scientific">Pleurodeles waltl</name>
    <name type="common">Iberian ribbed newt</name>
    <dbReference type="NCBI Taxonomy" id="8319"/>
    <lineage>
        <taxon>Eukaryota</taxon>
        <taxon>Metazoa</taxon>
        <taxon>Chordata</taxon>
        <taxon>Craniata</taxon>
        <taxon>Vertebrata</taxon>
        <taxon>Euteleostomi</taxon>
        <taxon>Amphibia</taxon>
        <taxon>Batrachia</taxon>
        <taxon>Caudata</taxon>
        <taxon>Salamandroidea</taxon>
        <taxon>Salamandridae</taxon>
        <taxon>Pleurodelinae</taxon>
        <taxon>Pleurodeles</taxon>
    </lineage>
</organism>
<comment type="caution">
    <text evidence="8">The sequence shown here is derived from an EMBL/GenBank/DDBJ whole genome shotgun (WGS) entry which is preliminary data.</text>
</comment>
<dbReference type="Pfam" id="PF01826">
    <property type="entry name" value="TIL"/>
    <property type="match status" value="10"/>
</dbReference>
<feature type="domain" description="VWFD" evidence="7">
    <location>
        <begin position="2456"/>
        <end position="2638"/>
    </location>
</feature>
<evidence type="ECO:0000256" key="3">
    <source>
        <dbReference type="ARBA" id="ARBA00022737"/>
    </source>
</evidence>
<feature type="domain" description="VWFD" evidence="7">
    <location>
        <begin position="3461"/>
        <end position="3643"/>
    </location>
</feature>
<name>A0AAV7PVQ3_PLEWA</name>
<dbReference type="InterPro" id="IPR014853">
    <property type="entry name" value="VWF/SSPO/ZAN-like_Cys-rich_dom"/>
</dbReference>
<feature type="domain" description="VWFD" evidence="7">
    <location>
        <begin position="2843"/>
        <end position="3022"/>
    </location>
</feature>
<dbReference type="FunFam" id="2.10.25.10:FF:000055">
    <property type="entry name" value="alpha-tectorin isoform X1"/>
    <property type="match status" value="4"/>
</dbReference>
<evidence type="ECO:0000313" key="9">
    <source>
        <dbReference type="Proteomes" id="UP001066276"/>
    </source>
</evidence>
<keyword evidence="3" id="KW-0677">Repeat</keyword>
<reference evidence="8" key="1">
    <citation type="journal article" date="2022" name="bioRxiv">
        <title>Sequencing and chromosome-scale assembly of the giantPleurodeles waltlgenome.</title>
        <authorList>
            <person name="Brown T."/>
            <person name="Elewa A."/>
            <person name="Iarovenko S."/>
            <person name="Subramanian E."/>
            <person name="Araus A.J."/>
            <person name="Petzold A."/>
            <person name="Susuki M."/>
            <person name="Suzuki K.-i.T."/>
            <person name="Hayashi T."/>
            <person name="Toyoda A."/>
            <person name="Oliveira C."/>
            <person name="Osipova E."/>
            <person name="Leigh N.D."/>
            <person name="Simon A."/>
            <person name="Yun M.H."/>
        </authorList>
    </citation>
    <scope>NUCLEOTIDE SEQUENCE</scope>
    <source>
        <strain evidence="8">20211129_DDA</strain>
        <tissue evidence="8">Liver</tissue>
    </source>
</reference>
<gene>
    <name evidence="8" type="ORF">NDU88_010434</name>
</gene>
<evidence type="ECO:0000256" key="1">
    <source>
        <dbReference type="ARBA" id="ARBA00004613"/>
    </source>
</evidence>
<dbReference type="InterPro" id="IPR001846">
    <property type="entry name" value="VWF_type-D"/>
</dbReference>
<feature type="domain" description="VWFD" evidence="7">
    <location>
        <begin position="3713"/>
        <end position="3909"/>
    </location>
</feature>
<feature type="domain" description="VWFD" evidence="7">
    <location>
        <begin position="1065"/>
        <end position="1245"/>
    </location>
</feature>
<dbReference type="SUPFAM" id="SSF57567">
    <property type="entry name" value="Serine protease inhibitors"/>
    <property type="match status" value="12"/>
</dbReference>
<dbReference type="Proteomes" id="UP001066276">
    <property type="component" value="Chromosome 7"/>
</dbReference>
<dbReference type="Pfam" id="PF00094">
    <property type="entry name" value="VWD"/>
    <property type="match status" value="13"/>
</dbReference>
<feature type="domain" description="VWFD" evidence="7">
    <location>
        <begin position="2068"/>
        <end position="2250"/>
    </location>
</feature>
<dbReference type="SMART" id="SM00215">
    <property type="entry name" value="VWC_out"/>
    <property type="match status" value="9"/>
</dbReference>
<keyword evidence="2" id="KW-0964">Secreted</keyword>
<dbReference type="SMART" id="SM00216">
    <property type="entry name" value="VWD"/>
    <property type="match status" value="15"/>
</dbReference>
<dbReference type="PROSITE" id="PS51233">
    <property type="entry name" value="VWFD"/>
    <property type="match status" value="16"/>
</dbReference>
<dbReference type="SMART" id="SM00214">
    <property type="entry name" value="VWC"/>
    <property type="match status" value="9"/>
</dbReference>
<feature type="domain" description="VWFD" evidence="7">
    <location>
        <begin position="5119"/>
        <end position="5298"/>
    </location>
</feature>
<feature type="domain" description="VWFD" evidence="7">
    <location>
        <begin position="294"/>
        <end position="476"/>
    </location>
</feature>
<dbReference type="Pfam" id="PF12714">
    <property type="entry name" value="TILa"/>
    <property type="match status" value="9"/>
</dbReference>